<comment type="caution">
    <text evidence="2">The sequence shown here is derived from an EMBL/GenBank/DDBJ whole genome shotgun (WGS) entry which is preliminary data.</text>
</comment>
<dbReference type="InterPro" id="IPR021842">
    <property type="entry name" value="DUF3435"/>
</dbReference>
<gene>
    <name evidence="2" type="ORF">B0H67DRAFT_556137</name>
</gene>
<feature type="chain" id="PRO_5041302226" evidence="1">
    <location>
        <begin position="27"/>
        <end position="155"/>
    </location>
</feature>
<evidence type="ECO:0000313" key="3">
    <source>
        <dbReference type="Proteomes" id="UP001172102"/>
    </source>
</evidence>
<name>A0AA40A1N9_9PEZI</name>
<dbReference type="Proteomes" id="UP001172102">
    <property type="component" value="Unassembled WGS sequence"/>
</dbReference>
<evidence type="ECO:0000256" key="1">
    <source>
        <dbReference type="SAM" id="SignalP"/>
    </source>
</evidence>
<reference evidence="2" key="1">
    <citation type="submission" date="2023-06" db="EMBL/GenBank/DDBJ databases">
        <title>Genome-scale phylogeny and comparative genomics of the fungal order Sordariales.</title>
        <authorList>
            <consortium name="Lawrence Berkeley National Laboratory"/>
            <person name="Hensen N."/>
            <person name="Bonometti L."/>
            <person name="Westerberg I."/>
            <person name="Brannstrom I.O."/>
            <person name="Guillou S."/>
            <person name="Cros-Aarteil S."/>
            <person name="Calhoun S."/>
            <person name="Haridas S."/>
            <person name="Kuo A."/>
            <person name="Mondo S."/>
            <person name="Pangilinan J."/>
            <person name="Riley R."/>
            <person name="Labutti K."/>
            <person name="Andreopoulos B."/>
            <person name="Lipzen A."/>
            <person name="Chen C."/>
            <person name="Yanf M."/>
            <person name="Daum C."/>
            <person name="Ng V."/>
            <person name="Clum A."/>
            <person name="Steindorff A."/>
            <person name="Ohm R."/>
            <person name="Martin F."/>
            <person name="Silar P."/>
            <person name="Natvig D."/>
            <person name="Lalanne C."/>
            <person name="Gautier V."/>
            <person name="Ament-Velasquez S.L."/>
            <person name="Kruys A."/>
            <person name="Hutchinson M.I."/>
            <person name="Powell A.J."/>
            <person name="Barry K."/>
            <person name="Miller A.N."/>
            <person name="Grigoriev I.V."/>
            <person name="Debuchy R."/>
            <person name="Gladieux P."/>
            <person name="Thoren M.H."/>
            <person name="Johannesson H."/>
        </authorList>
    </citation>
    <scope>NUCLEOTIDE SEQUENCE</scope>
    <source>
        <strain evidence="2">SMH4607-1</strain>
    </source>
</reference>
<organism evidence="2 3">
    <name type="scientific">Lasiosphaeris hirsuta</name>
    <dbReference type="NCBI Taxonomy" id="260670"/>
    <lineage>
        <taxon>Eukaryota</taxon>
        <taxon>Fungi</taxon>
        <taxon>Dikarya</taxon>
        <taxon>Ascomycota</taxon>
        <taxon>Pezizomycotina</taxon>
        <taxon>Sordariomycetes</taxon>
        <taxon>Sordariomycetidae</taxon>
        <taxon>Sordariales</taxon>
        <taxon>Lasiosphaeriaceae</taxon>
        <taxon>Lasiosphaeris</taxon>
    </lineage>
</organism>
<dbReference type="AlphaFoldDB" id="A0AA40A1N9"/>
<dbReference type="EMBL" id="JAUKUA010000006">
    <property type="protein sequence ID" value="KAK0707439.1"/>
    <property type="molecule type" value="Genomic_DNA"/>
</dbReference>
<evidence type="ECO:0000313" key="2">
    <source>
        <dbReference type="EMBL" id="KAK0707439.1"/>
    </source>
</evidence>
<sequence>MKKSFSLGELRVLYVLFLLLLAPTNTYPASVLKLCYRDIRVILSRDLDGSPYKVLIRFTLEFTKTYLGTKDTKTITLPKILFDDSLILSFYVFLESIFFKYRAFEVPSLTYLDVVSRLNIYLDNVYIFRRVVKTSIISRKLESVLKAYDKLRSAK</sequence>
<protein>
    <submittedName>
        <fullName evidence="2">Uncharacterized protein</fullName>
    </submittedName>
</protein>
<feature type="signal peptide" evidence="1">
    <location>
        <begin position="1"/>
        <end position="26"/>
    </location>
</feature>
<proteinExistence type="predicted"/>
<accession>A0AA40A1N9</accession>
<keyword evidence="1" id="KW-0732">Signal</keyword>
<keyword evidence="3" id="KW-1185">Reference proteome</keyword>
<dbReference type="Pfam" id="PF11917">
    <property type="entry name" value="DUF3435"/>
    <property type="match status" value="1"/>
</dbReference>